<evidence type="ECO:0000256" key="5">
    <source>
        <dbReference type="ARBA" id="ARBA00023717"/>
    </source>
</evidence>
<keyword evidence="3" id="KW-0456">Lyase</keyword>
<comment type="similarity">
    <text evidence="1 6">Belongs to the enoyl-CoA hydratase/isomerase family.</text>
</comment>
<evidence type="ECO:0000313" key="7">
    <source>
        <dbReference type="EMBL" id="OXM68391.1"/>
    </source>
</evidence>
<evidence type="ECO:0000256" key="4">
    <source>
        <dbReference type="ARBA" id="ARBA00023709"/>
    </source>
</evidence>
<accession>A0A229TBT1</accession>
<protein>
    <recommendedName>
        <fullName evidence="2">enoyl-CoA hydratase</fullName>
        <ecNumber evidence="2">4.2.1.17</ecNumber>
    </recommendedName>
</protein>
<dbReference type="Gene3D" id="3.90.226.10">
    <property type="entry name" value="2-enoyl-CoA Hydratase, Chain A, domain 1"/>
    <property type="match status" value="1"/>
</dbReference>
<dbReference type="SUPFAM" id="SSF52096">
    <property type="entry name" value="ClpP/crotonase"/>
    <property type="match status" value="1"/>
</dbReference>
<dbReference type="OrthoDB" id="9775794at2"/>
<dbReference type="InterPro" id="IPR001753">
    <property type="entry name" value="Enoyl-CoA_hydra/iso"/>
</dbReference>
<dbReference type="Pfam" id="PF00378">
    <property type="entry name" value="ECH_1"/>
    <property type="match status" value="1"/>
</dbReference>
<evidence type="ECO:0000256" key="1">
    <source>
        <dbReference type="ARBA" id="ARBA00005254"/>
    </source>
</evidence>
<dbReference type="PANTHER" id="PTHR11941:SF54">
    <property type="entry name" value="ENOYL-COA HYDRATASE, MITOCHONDRIAL"/>
    <property type="match status" value="1"/>
</dbReference>
<sequence>MSGDRVRYEKKDHVAYVTLDRPDVLNAMDRRTHEELAGIWDDTEADDDVRVVVLTGAGTRAFSVGQDLKERARLNEAGAQATTFGSRGQPGHPRLTDRFTLSKPVVARVHGYALGGGFELVLACDIVIASDDAVFALPEVRLGLIPGAGGVFRLPRQLPQKVAMGYLLTGRRMDAATALKYGLVNEVVPPEELDRCVAEWTDSLVRAAPLSVRAIKEAALRSLDLPLEEAFTAAYTWEERRRRSEDAIEGPRAFAAKRDPVWTGEYRPS</sequence>
<dbReference type="FunFam" id="3.90.226.10:FF:000009">
    <property type="entry name" value="Carnitinyl-CoA dehydratase"/>
    <property type="match status" value="1"/>
</dbReference>
<gene>
    <name evidence="7" type="ORF">CF165_12785</name>
</gene>
<dbReference type="InterPro" id="IPR054898">
    <property type="entry name" value="EnCoAhydt_DpgD"/>
</dbReference>
<evidence type="ECO:0000256" key="3">
    <source>
        <dbReference type="ARBA" id="ARBA00023239"/>
    </source>
</evidence>
<evidence type="ECO:0000256" key="2">
    <source>
        <dbReference type="ARBA" id="ARBA00012076"/>
    </source>
</evidence>
<dbReference type="Gene3D" id="1.10.12.10">
    <property type="entry name" value="Lyase 2-enoyl-coa Hydratase, Chain A, domain 2"/>
    <property type="match status" value="1"/>
</dbReference>
<keyword evidence="8" id="KW-1185">Reference proteome</keyword>
<dbReference type="CDD" id="cd06558">
    <property type="entry name" value="crotonase-like"/>
    <property type="match status" value="1"/>
</dbReference>
<dbReference type="EC" id="4.2.1.17" evidence="2"/>
<dbReference type="NCBIfam" id="NF042430">
    <property type="entry name" value="EnCoAhydt_DpgD"/>
    <property type="match status" value="1"/>
</dbReference>
<organism evidence="7 8">
    <name type="scientific">Amycolatopsis vastitatis</name>
    <dbReference type="NCBI Taxonomy" id="1905142"/>
    <lineage>
        <taxon>Bacteria</taxon>
        <taxon>Bacillati</taxon>
        <taxon>Actinomycetota</taxon>
        <taxon>Actinomycetes</taxon>
        <taxon>Pseudonocardiales</taxon>
        <taxon>Pseudonocardiaceae</taxon>
        <taxon>Amycolatopsis</taxon>
    </lineage>
</organism>
<dbReference type="InterPro" id="IPR018376">
    <property type="entry name" value="Enoyl-CoA_hyd/isom_CS"/>
</dbReference>
<dbReference type="EMBL" id="NMUL01000010">
    <property type="protein sequence ID" value="OXM68391.1"/>
    <property type="molecule type" value="Genomic_DNA"/>
</dbReference>
<dbReference type="InterPro" id="IPR014748">
    <property type="entry name" value="Enoyl-CoA_hydra_C"/>
</dbReference>
<evidence type="ECO:0000256" key="6">
    <source>
        <dbReference type="RuleBase" id="RU003707"/>
    </source>
</evidence>
<proteinExistence type="inferred from homology"/>
<dbReference type="RefSeq" id="WP_093947712.1">
    <property type="nucleotide sequence ID" value="NZ_NMUL01000010.1"/>
</dbReference>
<dbReference type="InterPro" id="IPR029045">
    <property type="entry name" value="ClpP/crotonase-like_dom_sf"/>
</dbReference>
<name>A0A229TBT1_9PSEU</name>
<comment type="catalytic activity">
    <reaction evidence="4">
        <text>a (3S)-3-hydroxyacyl-CoA = a (2E)-enoyl-CoA + H2O</text>
        <dbReference type="Rhea" id="RHEA:16105"/>
        <dbReference type="ChEBI" id="CHEBI:15377"/>
        <dbReference type="ChEBI" id="CHEBI:57318"/>
        <dbReference type="ChEBI" id="CHEBI:58856"/>
        <dbReference type="EC" id="4.2.1.17"/>
    </reaction>
</comment>
<dbReference type="PANTHER" id="PTHR11941">
    <property type="entry name" value="ENOYL-COA HYDRATASE-RELATED"/>
    <property type="match status" value="1"/>
</dbReference>
<dbReference type="GO" id="GO:0004300">
    <property type="term" value="F:enoyl-CoA hydratase activity"/>
    <property type="evidence" value="ECO:0007669"/>
    <property type="project" value="UniProtKB-EC"/>
</dbReference>
<dbReference type="Proteomes" id="UP000215199">
    <property type="component" value="Unassembled WGS sequence"/>
</dbReference>
<evidence type="ECO:0000313" key="8">
    <source>
        <dbReference type="Proteomes" id="UP000215199"/>
    </source>
</evidence>
<comment type="caution">
    <text evidence="7">The sequence shown here is derived from an EMBL/GenBank/DDBJ whole genome shotgun (WGS) entry which is preliminary data.</text>
</comment>
<comment type="catalytic activity">
    <reaction evidence="5">
        <text>a 4-saturated-(3S)-3-hydroxyacyl-CoA = a (3E)-enoyl-CoA + H2O</text>
        <dbReference type="Rhea" id="RHEA:20724"/>
        <dbReference type="ChEBI" id="CHEBI:15377"/>
        <dbReference type="ChEBI" id="CHEBI:58521"/>
        <dbReference type="ChEBI" id="CHEBI:137480"/>
        <dbReference type="EC" id="4.2.1.17"/>
    </reaction>
</comment>
<dbReference type="AlphaFoldDB" id="A0A229TBT1"/>
<reference evidence="8" key="1">
    <citation type="submission" date="2017-07" db="EMBL/GenBank/DDBJ databases">
        <title>Comparative genome mining reveals phylogenetic distribution patterns of secondary metabolites in Amycolatopsis.</title>
        <authorList>
            <person name="Adamek M."/>
            <person name="Alanjary M."/>
            <person name="Sales-Ortells H."/>
            <person name="Goodfellow M."/>
            <person name="Bull A.T."/>
            <person name="Kalinowski J."/>
            <person name="Ziemert N."/>
        </authorList>
    </citation>
    <scope>NUCLEOTIDE SEQUENCE [LARGE SCALE GENOMIC DNA]</scope>
    <source>
        <strain evidence="8">H5</strain>
    </source>
</reference>
<dbReference type="GO" id="GO:0006635">
    <property type="term" value="P:fatty acid beta-oxidation"/>
    <property type="evidence" value="ECO:0007669"/>
    <property type="project" value="TreeGrafter"/>
</dbReference>
<dbReference type="PROSITE" id="PS00166">
    <property type="entry name" value="ENOYL_COA_HYDRATASE"/>
    <property type="match status" value="1"/>
</dbReference>